<protein>
    <recommendedName>
        <fullName evidence="4">Thioesterase domain-containing protein</fullName>
    </recommendedName>
</protein>
<dbReference type="EMBL" id="BLQM01000134">
    <property type="protein sequence ID" value="GMH67783.1"/>
    <property type="molecule type" value="Genomic_DNA"/>
</dbReference>
<organism evidence="2 3">
    <name type="scientific">Triparma laevis f. inornata</name>
    <dbReference type="NCBI Taxonomy" id="1714386"/>
    <lineage>
        <taxon>Eukaryota</taxon>
        <taxon>Sar</taxon>
        <taxon>Stramenopiles</taxon>
        <taxon>Ochrophyta</taxon>
        <taxon>Bolidophyceae</taxon>
        <taxon>Parmales</taxon>
        <taxon>Triparmaceae</taxon>
        <taxon>Triparma</taxon>
    </lineage>
</organism>
<dbReference type="SUPFAM" id="SSF54637">
    <property type="entry name" value="Thioesterase/thiol ester dehydrase-isomerase"/>
    <property type="match status" value="1"/>
</dbReference>
<accession>A0A9W7E9H4</accession>
<evidence type="ECO:0000313" key="3">
    <source>
        <dbReference type="Proteomes" id="UP001162640"/>
    </source>
</evidence>
<feature type="region of interest" description="Disordered" evidence="1">
    <location>
        <begin position="312"/>
        <end position="338"/>
    </location>
</feature>
<evidence type="ECO:0008006" key="4">
    <source>
        <dbReference type="Google" id="ProtNLM"/>
    </source>
</evidence>
<dbReference type="Proteomes" id="UP001162640">
    <property type="component" value="Unassembled WGS sequence"/>
</dbReference>
<proteinExistence type="predicted"/>
<dbReference type="InterPro" id="IPR029069">
    <property type="entry name" value="HotDog_dom_sf"/>
</dbReference>
<feature type="compositionally biased region" description="Gly residues" evidence="1">
    <location>
        <begin position="329"/>
        <end position="338"/>
    </location>
</feature>
<feature type="region of interest" description="Disordered" evidence="1">
    <location>
        <begin position="213"/>
        <end position="234"/>
    </location>
</feature>
<feature type="compositionally biased region" description="Basic and acidic residues" evidence="1">
    <location>
        <begin position="312"/>
        <end position="321"/>
    </location>
</feature>
<reference evidence="3" key="1">
    <citation type="journal article" date="2023" name="Commun. Biol.">
        <title>Genome analysis of Parmales, the sister group of diatoms, reveals the evolutionary specialization of diatoms from phago-mixotrophs to photoautotrophs.</title>
        <authorList>
            <person name="Ban H."/>
            <person name="Sato S."/>
            <person name="Yoshikawa S."/>
            <person name="Yamada K."/>
            <person name="Nakamura Y."/>
            <person name="Ichinomiya M."/>
            <person name="Sato N."/>
            <person name="Blanc-Mathieu R."/>
            <person name="Endo H."/>
            <person name="Kuwata A."/>
            <person name="Ogata H."/>
        </authorList>
    </citation>
    <scope>NUCLEOTIDE SEQUENCE [LARGE SCALE GENOMIC DNA]</scope>
</reference>
<dbReference type="AlphaFoldDB" id="A0A9W7E9H4"/>
<gene>
    <name evidence="2" type="ORF">TL16_g04767</name>
</gene>
<evidence type="ECO:0000256" key="1">
    <source>
        <dbReference type="SAM" id="MobiDB-lite"/>
    </source>
</evidence>
<sequence length="338" mass="37471">MLKEKYEPSTDKFRKAAGTYEASDEIPIWVQAMEDNIEGSLISTDFLTDLYRTSNRFKGLDYMHSTVSPARVSGYRLYDNLSTKGFGDWFRVEGVVQFSKNCEGAKGWVHRGALCALMDDAANWSGYNVSGKLDLFSGFTRKVSVTISRPVRVDSILKLTGTIIEVKRRTDVIVKCELIDPAYGNAIHVKGECIFVMNESAAEMLEPMVAMRQKNRSNSGASPPGREPPEARPWSMTFGAESAETISDPQFRPPNRVGRYGLGMKISSDVAGKIDERTARNYVPASGSLMKNAEKAAVKKKLQQEAEKLAAQEELERERAKNHPARLRGWGGERGGSG</sequence>
<dbReference type="Gene3D" id="3.10.129.10">
    <property type="entry name" value="Hotdog Thioesterase"/>
    <property type="match status" value="1"/>
</dbReference>
<evidence type="ECO:0000313" key="2">
    <source>
        <dbReference type="EMBL" id="GMH67783.1"/>
    </source>
</evidence>
<name>A0A9W7E9H4_9STRA</name>
<comment type="caution">
    <text evidence="2">The sequence shown here is derived from an EMBL/GenBank/DDBJ whole genome shotgun (WGS) entry which is preliminary data.</text>
</comment>